<protein>
    <recommendedName>
        <fullName evidence="1">THIF-type NAD/FAD binding fold domain-containing protein</fullName>
    </recommendedName>
</protein>
<dbReference type="GO" id="GO:0005737">
    <property type="term" value="C:cytoplasm"/>
    <property type="evidence" value="ECO:0007669"/>
    <property type="project" value="TreeGrafter"/>
</dbReference>
<feature type="domain" description="THIF-type NAD/FAD binding fold" evidence="1">
    <location>
        <begin position="34"/>
        <end position="267"/>
    </location>
</feature>
<keyword evidence="3" id="KW-1185">Reference proteome</keyword>
<organism evidence="2 3">
    <name type="scientific">Furculomyces boomerangus</name>
    <dbReference type="NCBI Taxonomy" id="61424"/>
    <lineage>
        <taxon>Eukaryota</taxon>
        <taxon>Fungi</taxon>
        <taxon>Fungi incertae sedis</taxon>
        <taxon>Zoopagomycota</taxon>
        <taxon>Kickxellomycotina</taxon>
        <taxon>Harpellomycetes</taxon>
        <taxon>Harpellales</taxon>
        <taxon>Harpellaceae</taxon>
        <taxon>Furculomyces</taxon>
    </lineage>
</organism>
<comment type="caution">
    <text evidence="2">The sequence shown here is derived from an EMBL/GenBank/DDBJ whole genome shotgun (WGS) entry which is preliminary data.</text>
</comment>
<dbReference type="InterPro" id="IPR035985">
    <property type="entry name" value="Ubiquitin-activating_enz"/>
</dbReference>
<dbReference type="GO" id="GO:0031510">
    <property type="term" value="C:SUMO activating enzyme complex"/>
    <property type="evidence" value="ECO:0007669"/>
    <property type="project" value="TreeGrafter"/>
</dbReference>
<dbReference type="AlphaFoldDB" id="A0A2T9Y3A8"/>
<dbReference type="InterPro" id="IPR000594">
    <property type="entry name" value="ThiF_NAD_FAD-bd"/>
</dbReference>
<name>A0A2T9Y3A8_9FUNG</name>
<gene>
    <name evidence="2" type="ORF">BB559_006418</name>
</gene>
<dbReference type="InterPro" id="IPR045886">
    <property type="entry name" value="ThiF/MoeB/HesA"/>
</dbReference>
<accession>A0A2T9Y3A8</accession>
<dbReference type="Gene3D" id="3.40.50.720">
    <property type="entry name" value="NAD(P)-binding Rossmann-like Domain"/>
    <property type="match status" value="2"/>
</dbReference>
<dbReference type="Proteomes" id="UP000245699">
    <property type="component" value="Unassembled WGS sequence"/>
</dbReference>
<dbReference type="OrthoDB" id="1708823at2759"/>
<dbReference type="GO" id="GO:0016925">
    <property type="term" value="P:protein sumoylation"/>
    <property type="evidence" value="ECO:0007669"/>
    <property type="project" value="TreeGrafter"/>
</dbReference>
<evidence type="ECO:0000313" key="2">
    <source>
        <dbReference type="EMBL" id="PVU86744.1"/>
    </source>
</evidence>
<evidence type="ECO:0000259" key="1">
    <source>
        <dbReference type="Pfam" id="PF00899"/>
    </source>
</evidence>
<dbReference type="SUPFAM" id="SSF69572">
    <property type="entry name" value="Activating enzymes of the ubiquitin-like proteins"/>
    <property type="match status" value="1"/>
</dbReference>
<proteinExistence type="predicted"/>
<dbReference type="PANTHER" id="PTHR10953">
    <property type="entry name" value="UBIQUITIN-ACTIVATING ENZYME E1"/>
    <property type="match status" value="1"/>
</dbReference>
<dbReference type="STRING" id="61424.A0A2T9Y3A8"/>
<dbReference type="PANTHER" id="PTHR10953:SF162">
    <property type="entry name" value="SUMO-ACTIVATING ENZYME SUBUNIT 1"/>
    <property type="match status" value="1"/>
</dbReference>
<reference evidence="2 3" key="1">
    <citation type="journal article" date="2018" name="MBio">
        <title>Comparative Genomics Reveals the Core Gene Toolbox for the Fungus-Insect Symbiosis.</title>
        <authorList>
            <person name="Wang Y."/>
            <person name="Stata M."/>
            <person name="Wang W."/>
            <person name="Stajich J.E."/>
            <person name="White M.M."/>
            <person name="Moncalvo J.M."/>
        </authorList>
    </citation>
    <scope>NUCLEOTIDE SEQUENCE [LARGE SCALE GENOMIC DNA]</scope>
    <source>
        <strain evidence="2 3">AUS-77-4</strain>
    </source>
</reference>
<dbReference type="GO" id="GO:0019948">
    <property type="term" value="F:SUMO activating enzyme activity"/>
    <property type="evidence" value="ECO:0007669"/>
    <property type="project" value="TreeGrafter"/>
</dbReference>
<dbReference type="EMBL" id="MBFT01000853">
    <property type="protein sequence ID" value="PVU86744.1"/>
    <property type="molecule type" value="Genomic_DNA"/>
</dbReference>
<evidence type="ECO:0000313" key="3">
    <source>
        <dbReference type="Proteomes" id="UP000245699"/>
    </source>
</evidence>
<dbReference type="Pfam" id="PF00899">
    <property type="entry name" value="ThiF"/>
    <property type="match status" value="1"/>
</dbReference>
<sequence>MTEISNEQVSRYDRQIRLWGFDGQQRILNFVILKSKCIVSELKGFNPTVNIISVPQESEYTAQFFSDYDLVVASNSGMSEQVKINNVCREANIKFISANIFGLYGYIFCDLLDHDYKVEKKSADENNPDEQKITVEEHTETYVNLERSVSHDYNNLTGRKMKRSASPLLFMIQGYLKLKSDSDGSLDKNLLVEKMKDILNDLFKKSNVIENYVSEEDIKMFTESIDSGIGAGNSVLGGILAQEVIKVISRKNLPISNWLVYDVLESDAMVYRVD</sequence>